<name>A0AAW5BEK6_9BACI</name>
<feature type="region of interest" description="Disordered" evidence="1">
    <location>
        <begin position="1"/>
        <end position="38"/>
    </location>
</feature>
<protein>
    <recommendedName>
        <fullName evidence="4">YfhD family protein</fullName>
    </recommendedName>
</protein>
<keyword evidence="3" id="KW-1185">Reference proteome</keyword>
<reference evidence="2 3" key="1">
    <citation type="journal article" date="2022" name="Evol. Bioinform. Online">
        <title>Draft Genome Sequence of Oceanobacillus jordanicus Strain GSFE11, a Halotolerant Plant Growth-Promoting Bacterial Endophyte Isolated From the Jordan Valley.</title>
        <authorList>
            <person name="Alhindi T."/>
            <person name="Albdaiwi R."/>
        </authorList>
    </citation>
    <scope>NUCLEOTIDE SEQUENCE [LARGE SCALE GENOMIC DNA]</scope>
    <source>
        <strain evidence="2 3">GSFE11</strain>
    </source>
</reference>
<evidence type="ECO:0000313" key="2">
    <source>
        <dbReference type="EMBL" id="MCG3421143.1"/>
    </source>
</evidence>
<accession>A0AAW5BEK6</accession>
<dbReference type="RefSeq" id="WP_238022115.1">
    <property type="nucleotide sequence ID" value="NZ_JAIFZM010000023.1"/>
</dbReference>
<sequence length="51" mass="6029">MILRSKSDNEGYFNIPQSDRQDFQLEDKEKEEKNNAAEKALEKIKKKIDKS</sequence>
<evidence type="ECO:0000313" key="3">
    <source>
        <dbReference type="Proteomes" id="UP001199631"/>
    </source>
</evidence>
<proteinExistence type="predicted"/>
<dbReference type="EMBL" id="JAIFZM010000023">
    <property type="protein sequence ID" value="MCG3421143.1"/>
    <property type="molecule type" value="Genomic_DNA"/>
</dbReference>
<comment type="caution">
    <text evidence="2">The sequence shown here is derived from an EMBL/GenBank/DDBJ whole genome shotgun (WGS) entry which is preliminary data.</text>
</comment>
<evidence type="ECO:0000256" key="1">
    <source>
        <dbReference type="SAM" id="MobiDB-lite"/>
    </source>
</evidence>
<gene>
    <name evidence="2" type="ORF">K3T81_18520</name>
</gene>
<dbReference type="Proteomes" id="UP001199631">
    <property type="component" value="Unassembled WGS sequence"/>
</dbReference>
<dbReference type="AlphaFoldDB" id="A0AAW5BEK6"/>
<organism evidence="2 3">
    <name type="scientific">Oceanobacillus jordanicus</name>
    <dbReference type="NCBI Taxonomy" id="2867266"/>
    <lineage>
        <taxon>Bacteria</taxon>
        <taxon>Bacillati</taxon>
        <taxon>Bacillota</taxon>
        <taxon>Bacilli</taxon>
        <taxon>Bacillales</taxon>
        <taxon>Bacillaceae</taxon>
        <taxon>Oceanobacillus</taxon>
    </lineage>
</organism>
<feature type="compositionally biased region" description="Basic and acidic residues" evidence="1">
    <location>
        <begin position="19"/>
        <end position="38"/>
    </location>
</feature>
<evidence type="ECO:0008006" key="4">
    <source>
        <dbReference type="Google" id="ProtNLM"/>
    </source>
</evidence>